<dbReference type="Proteomes" id="UP000826014">
    <property type="component" value="Chromosome"/>
</dbReference>
<dbReference type="Pfam" id="PF02661">
    <property type="entry name" value="Fic"/>
    <property type="match status" value="1"/>
</dbReference>
<dbReference type="InterPro" id="IPR036597">
    <property type="entry name" value="Fido-like_dom_sf"/>
</dbReference>
<dbReference type="EMBL" id="CP075587">
    <property type="protein sequence ID" value="QYF48366.1"/>
    <property type="molecule type" value="Genomic_DNA"/>
</dbReference>
<dbReference type="RefSeq" id="WP_215217271.1">
    <property type="nucleotide sequence ID" value="NZ_CP075587.1"/>
</dbReference>
<protein>
    <submittedName>
        <fullName evidence="2">Fic/DOC family</fullName>
    </submittedName>
</protein>
<evidence type="ECO:0000313" key="2">
    <source>
        <dbReference type="EMBL" id="QYF48366.1"/>
    </source>
</evidence>
<dbReference type="PANTHER" id="PTHR13504">
    <property type="entry name" value="FIDO DOMAIN-CONTAINING PROTEIN DDB_G0283145"/>
    <property type="match status" value="1"/>
</dbReference>
<dbReference type="Gene3D" id="1.10.10.10">
    <property type="entry name" value="Winged helix-like DNA-binding domain superfamily/Winged helix DNA-binding domain"/>
    <property type="match status" value="1"/>
</dbReference>
<feature type="domain" description="Fido" evidence="1">
    <location>
        <begin position="113"/>
        <end position="264"/>
    </location>
</feature>
<dbReference type="InterPro" id="IPR025230">
    <property type="entry name" value="DUF4172"/>
</dbReference>
<gene>
    <name evidence="2" type="ORF">RHABOEDO_000512</name>
</gene>
<organism evidence="2 3">
    <name type="scientific">Candidatus Rhabdochlamydia oedothoracis</name>
    <dbReference type="NCBI Taxonomy" id="2720720"/>
    <lineage>
        <taxon>Bacteria</taxon>
        <taxon>Pseudomonadati</taxon>
        <taxon>Chlamydiota</taxon>
        <taxon>Chlamydiia</taxon>
        <taxon>Parachlamydiales</taxon>
        <taxon>Candidatus Rhabdochlamydiaceae</taxon>
        <taxon>Candidatus Rhabdochlamydia</taxon>
    </lineage>
</organism>
<dbReference type="PANTHER" id="PTHR13504:SF33">
    <property type="entry name" value="FIC FAMILY PROTEIN"/>
    <property type="match status" value="1"/>
</dbReference>
<sequence>MPWNWELPDWPQFSYHLDQIALKERQFLLEVDTACAFLKNIGDQEYSRFVVEILSLEGLESARIEGEFLDRESLQSSIKQHFSLRASPNQETNKESRMAKLLCDVYQSFDQPLTQEMLFRWHFELFNNQSNIDCGRYRTHIEPMQIVSHRYGSSKVFFEAPSSVKVPNEMAAFINWFNSTNALLSILGKAAIAHVYFESIHPFKDGNGRIGRVLVEKVLSQGIGHPVLIAVSKVLEKQKKEYYTAIERCNRTLEIDHWIAFFADVILQAQSQSMNLLCFLIEKSKLLTALSGRLNPRQEKVLLRMFAEGLSGFQGGLSADNYIVIAKTSRATATRDLADLVHKRALVKTGELRHTRYWLNLPIRINPLL</sequence>
<dbReference type="Gene3D" id="1.10.3290.10">
    <property type="entry name" value="Fido-like domain"/>
    <property type="match status" value="1"/>
</dbReference>
<evidence type="ECO:0000313" key="3">
    <source>
        <dbReference type="Proteomes" id="UP000826014"/>
    </source>
</evidence>
<keyword evidence="3" id="KW-1185">Reference proteome</keyword>
<dbReference type="PROSITE" id="PS51459">
    <property type="entry name" value="FIDO"/>
    <property type="match status" value="1"/>
</dbReference>
<proteinExistence type="predicted"/>
<evidence type="ECO:0000259" key="1">
    <source>
        <dbReference type="PROSITE" id="PS51459"/>
    </source>
</evidence>
<dbReference type="Pfam" id="PF13776">
    <property type="entry name" value="DUF4172"/>
    <property type="match status" value="1"/>
</dbReference>
<dbReference type="InterPro" id="IPR036388">
    <property type="entry name" value="WH-like_DNA-bd_sf"/>
</dbReference>
<dbReference type="InterPro" id="IPR040198">
    <property type="entry name" value="Fido_containing"/>
</dbReference>
<reference evidence="2 3" key="1">
    <citation type="journal article" date="2022" name="bioRxiv">
        <title>Ecology and evolution of chlamydial symbionts of arthropods.</title>
        <authorList>
            <person name="Halter T."/>
            <person name="Koestlbacher S."/>
            <person name="Collingro A."/>
            <person name="Sixt B.S."/>
            <person name="Toenshoff E.R."/>
            <person name="Hendrickx F."/>
            <person name="Kostanjsek R."/>
            <person name="Horn M."/>
        </authorList>
    </citation>
    <scope>NUCLEOTIDE SEQUENCE [LARGE SCALE GENOMIC DNA]</scope>
    <source>
        <strain evidence="2">W744xW776</strain>
    </source>
</reference>
<dbReference type="SUPFAM" id="SSF140931">
    <property type="entry name" value="Fic-like"/>
    <property type="match status" value="1"/>
</dbReference>
<accession>A0ABX8UZM9</accession>
<dbReference type="InterPro" id="IPR003812">
    <property type="entry name" value="Fido"/>
</dbReference>
<name>A0ABX8UZM9_9BACT</name>